<evidence type="ECO:0000313" key="2">
    <source>
        <dbReference type="EMBL" id="KIC57295.1"/>
    </source>
</evidence>
<keyword evidence="1" id="KW-0472">Membrane</keyword>
<reference evidence="2 3" key="1">
    <citation type="submission" date="2014-12" db="EMBL/GenBank/DDBJ databases">
        <title>Genome sequencing of Microbacterium hominis TPW29.</title>
        <authorList>
            <person name="Tan P.W."/>
            <person name="Chan K.-G."/>
        </authorList>
    </citation>
    <scope>NUCLEOTIDE SEQUENCE [LARGE SCALE GENOMIC DNA]</scope>
    <source>
        <strain evidence="2 3">TPW29</strain>
    </source>
</reference>
<sequence>MSEPNRPRVFTSEQLWRGATHAWLAFMVLLATATVAWTLVAGGAPFDPSTLTMAAYAAVWGAFFGGLVSMVVTIVGLPVAAAVGYALRRVRRRWIHLGVFAVFGAVIGAAAIAVFAALSRAVTLDPAFITLTLGVCAAATVYGRWQGARTPQRRAPVREEEDLLLDG</sequence>
<evidence type="ECO:0000313" key="3">
    <source>
        <dbReference type="Proteomes" id="UP000031202"/>
    </source>
</evidence>
<dbReference type="Proteomes" id="UP000031202">
    <property type="component" value="Unassembled WGS sequence"/>
</dbReference>
<gene>
    <name evidence="2" type="ORF">RM52_09665</name>
</gene>
<feature type="transmembrane region" description="Helical" evidence="1">
    <location>
        <begin position="127"/>
        <end position="145"/>
    </location>
</feature>
<feature type="transmembrane region" description="Helical" evidence="1">
    <location>
        <begin position="60"/>
        <end position="87"/>
    </location>
</feature>
<dbReference type="EMBL" id="JWSZ01000012">
    <property type="protein sequence ID" value="KIC57295.1"/>
    <property type="molecule type" value="Genomic_DNA"/>
</dbReference>
<proteinExistence type="predicted"/>
<dbReference type="RefSeq" id="WP_039415955.1">
    <property type="nucleotide sequence ID" value="NZ_JWSZ01000012.1"/>
</dbReference>
<dbReference type="AlphaFoldDB" id="A0A0B4CZ50"/>
<protein>
    <submittedName>
        <fullName evidence="2">Uncharacterized protein</fullName>
    </submittedName>
</protein>
<evidence type="ECO:0000256" key="1">
    <source>
        <dbReference type="SAM" id="Phobius"/>
    </source>
</evidence>
<organism evidence="2 3">
    <name type="scientific">Microbacterium hominis</name>
    <dbReference type="NCBI Taxonomy" id="162426"/>
    <lineage>
        <taxon>Bacteria</taxon>
        <taxon>Bacillati</taxon>
        <taxon>Actinomycetota</taxon>
        <taxon>Actinomycetes</taxon>
        <taxon>Micrococcales</taxon>
        <taxon>Microbacteriaceae</taxon>
        <taxon>Microbacterium</taxon>
    </lineage>
</organism>
<keyword evidence="1" id="KW-0812">Transmembrane</keyword>
<keyword evidence="1" id="KW-1133">Transmembrane helix</keyword>
<accession>A0A0B4CZ50</accession>
<feature type="transmembrane region" description="Helical" evidence="1">
    <location>
        <begin position="94"/>
        <end position="115"/>
    </location>
</feature>
<comment type="caution">
    <text evidence="2">The sequence shown here is derived from an EMBL/GenBank/DDBJ whole genome shotgun (WGS) entry which is preliminary data.</text>
</comment>
<name>A0A0B4CZ50_9MICO</name>
<feature type="transmembrane region" description="Helical" evidence="1">
    <location>
        <begin position="21"/>
        <end position="40"/>
    </location>
</feature>